<dbReference type="Pfam" id="PF05662">
    <property type="entry name" value="YadA_stalk"/>
    <property type="match status" value="11"/>
</dbReference>
<keyword evidence="5" id="KW-1134">Transmembrane beta strand</keyword>
<feature type="domain" description="Trimeric autotransporter adhesin YadA-like head" evidence="13">
    <location>
        <begin position="1426"/>
        <end position="1450"/>
    </location>
</feature>
<feature type="domain" description="Trimeric autotransporter adhesin YadA-like stalk" evidence="14">
    <location>
        <begin position="746"/>
        <end position="789"/>
    </location>
</feature>
<dbReference type="SUPFAM" id="SSF101967">
    <property type="entry name" value="Adhesin YadA, collagen-binding domain"/>
    <property type="match status" value="7"/>
</dbReference>
<keyword evidence="6" id="KW-0812">Transmembrane</keyword>
<feature type="domain" description="Trimeric autotransporter adhesin YadA-like stalk" evidence="14">
    <location>
        <begin position="1001"/>
        <end position="1038"/>
    </location>
</feature>
<keyword evidence="9" id="KW-0472">Membrane</keyword>
<dbReference type="Proteomes" id="UP000510888">
    <property type="component" value="Chromosome 2"/>
</dbReference>
<feature type="domain" description="Trimeric autotransporter adhesin YadA-like head" evidence="13">
    <location>
        <begin position="1280"/>
        <end position="1305"/>
    </location>
</feature>
<feature type="domain" description="Trimeric autotransporter adhesin YadA-like stalk" evidence="14">
    <location>
        <begin position="1310"/>
        <end position="1333"/>
    </location>
</feature>
<dbReference type="KEGG" id="plad:PPGU16_35210"/>
<feature type="domain" description="Trimeric autotransporter adhesin YadA-like head" evidence="13">
    <location>
        <begin position="222"/>
        <end position="246"/>
    </location>
</feature>
<dbReference type="InterPro" id="IPR008640">
    <property type="entry name" value="Adhesin_Head_dom"/>
</dbReference>
<keyword evidence="15" id="KW-0176">Collagen</keyword>
<feature type="domain" description="Trimeric autotransporter adhesin YadA-like head" evidence="13">
    <location>
        <begin position="811"/>
        <end position="837"/>
    </location>
</feature>
<accession>A0A7I8BP36</accession>
<feature type="domain" description="Trimeric autotransporter adhesin YadA-like stalk" evidence="14">
    <location>
        <begin position="252"/>
        <end position="291"/>
    </location>
</feature>
<feature type="domain" description="Trimeric autotransporter adhesin YadA-like stalk" evidence="14">
    <location>
        <begin position="111"/>
        <end position="149"/>
    </location>
</feature>
<reference evidence="15 16" key="1">
    <citation type="journal article" date="2020" name="Genes (Basel)">
        <title>Genomic Comparison of Insect Gut Symbionts from Divergent Burkholderia Subclades.</title>
        <authorList>
            <person name="Takeshita K."/>
            <person name="Kikuchi Y."/>
        </authorList>
    </citation>
    <scope>NUCLEOTIDE SEQUENCE [LARGE SCALE GENOMIC DNA]</scope>
    <source>
        <strain evidence="15 16">PGU16</strain>
    </source>
</reference>
<evidence type="ECO:0000256" key="8">
    <source>
        <dbReference type="ARBA" id="ARBA00022927"/>
    </source>
</evidence>
<protein>
    <submittedName>
        <fullName evidence="15">Collagen-binding protein</fullName>
    </submittedName>
</protein>
<feature type="chain" id="PRO_5029777772" evidence="11">
    <location>
        <begin position="19"/>
        <end position="1623"/>
    </location>
</feature>
<dbReference type="InterPro" id="IPR045584">
    <property type="entry name" value="Pilin-like"/>
</dbReference>
<feature type="domain" description="Trimeric autotransporter adhesin YadA-like stalk" evidence="14">
    <location>
        <begin position="1376"/>
        <end position="1402"/>
    </location>
</feature>
<evidence type="ECO:0000256" key="5">
    <source>
        <dbReference type="ARBA" id="ARBA00022452"/>
    </source>
</evidence>
<dbReference type="Gene3D" id="3.30.1300.30">
    <property type="entry name" value="GSPII I/J protein-like"/>
    <property type="match status" value="1"/>
</dbReference>
<feature type="domain" description="Trimeric autotransporter adhesin YadA-like C-terminal membrane anchor" evidence="12">
    <location>
        <begin position="1562"/>
        <end position="1622"/>
    </location>
</feature>
<comment type="subcellular location">
    <subcellularLocation>
        <location evidence="2">Cell outer membrane</location>
    </subcellularLocation>
    <subcellularLocation>
        <location evidence="1">Cell surface</location>
    </subcellularLocation>
</comment>
<comment type="similarity">
    <text evidence="3">Belongs to the autotransporter-2 (AT-2) (TC 1.B.40) family.</text>
</comment>
<feature type="signal peptide" evidence="11">
    <location>
        <begin position="1"/>
        <end position="18"/>
    </location>
</feature>
<feature type="domain" description="Trimeric autotransporter adhesin YadA-like head" evidence="13">
    <location>
        <begin position="344"/>
        <end position="369"/>
    </location>
</feature>
<evidence type="ECO:0000256" key="4">
    <source>
        <dbReference type="ARBA" id="ARBA00022448"/>
    </source>
</evidence>
<feature type="domain" description="Trimeric autotransporter adhesin YadA-like stalk" evidence="14">
    <location>
        <begin position="474"/>
        <end position="510"/>
    </location>
</feature>
<keyword evidence="16" id="KW-1185">Reference proteome</keyword>
<evidence type="ECO:0000256" key="6">
    <source>
        <dbReference type="ARBA" id="ARBA00022692"/>
    </source>
</evidence>
<feature type="domain" description="Trimeric autotransporter adhesin YadA-like head" evidence="13">
    <location>
        <begin position="1252"/>
        <end position="1278"/>
    </location>
</feature>
<evidence type="ECO:0000256" key="7">
    <source>
        <dbReference type="ARBA" id="ARBA00022729"/>
    </source>
</evidence>
<evidence type="ECO:0000259" key="12">
    <source>
        <dbReference type="Pfam" id="PF03895"/>
    </source>
</evidence>
<dbReference type="InterPro" id="IPR005594">
    <property type="entry name" value="YadA_C"/>
</dbReference>
<feature type="domain" description="Trimeric autotransporter adhesin YadA-like head" evidence="13">
    <location>
        <begin position="1455"/>
        <end position="1480"/>
    </location>
</feature>
<dbReference type="EMBL" id="AP023175">
    <property type="protein sequence ID" value="BCF90454.1"/>
    <property type="molecule type" value="Genomic_DNA"/>
</dbReference>
<dbReference type="GO" id="GO:0009986">
    <property type="term" value="C:cell surface"/>
    <property type="evidence" value="ECO:0007669"/>
    <property type="project" value="UniProtKB-SubCell"/>
</dbReference>
<dbReference type="Pfam" id="PF05658">
    <property type="entry name" value="YadA_head"/>
    <property type="match status" value="9"/>
</dbReference>
<keyword evidence="8" id="KW-0653">Protein transport</keyword>
<sequence>MLALVALGAGSYSGAAFAGGAILLCPQGGASGGIGWAHGYVGQSSIDCNAATVAGSYVHYNFYLGSNADQNGMNGAGGVAAVFDDWNTNQLNLKGPGGINLYNTTSLNNNKIISLAAGTSSTDAVNVAQLTGVTKALGGGATVNADGSIQQPTYNVAGATYSNVGDALSGIVNGINPQLKYIQFGNTSASIAQAAGTDSIAIGGNAFANGSGALAIGAGARAQGLNSVAVGFGSATSAPNTFAVGSATSGRRIVNVVDGVNATDAATVGQVSADIAAAMANLNAGVKAQNQGSSQNGVLTSSTPGGSTPLPVVSSLALLGVTSSLPPDQLLASGPTDKGGMIKATGVDAMAIGLNTAATADNALAIGDNVQVGSAASVGVGQNIALSGNNTVVIGTSVSANANNAIVIGNNGTEADEDNAIAIGNNVAVGGVNTMAIGKDIVAVGVNSVTLGYASSDDGRANVLSVGSKAQQRQIVNMAAGTKSTDAVNVSQLSGAVVALGGGATVNATTGAVVAPGYTVQGQTGISDVGTAISKLDAAQTATTGNVTNVTNTVNNILIGGGIKYFHANSALDDSMAVGKDSIAIGGNATAATANSVALGANSVANSTTLASTPFAPTGYNTTAAVNNVGEVSVGAQFAQRRITNLAAGSASTDAVNVGQLATEDDKVNRLGAAAAAALGGSATYVPGNDPMFRPSYAVSGGTFTNVGDALTALNNAVTTGNPLGVAYEDDSKTQILLQGSGGTKISKLKAGDLSATSTDAVNGSQLYATNQNIVNLGNNITYINNSINNIINGEGIKYFHANSALDDSTAAGQDAVAIGGNAKATTANSVALGANSVANSTTLGTQGFNPGSTTLSGGTAVGEVSIGAQDSERRLTHLAAGLNATDAVNLSQLKSEDAKVNAEGASIADVIGGTSTYDASTGKIANPTFVIGGSTVTTIGGAIMNLDARLYANSTDITNLQTQINEGGIGLVQQDGDTITVAHATGGTVVDFSGTAGKRKLTGVAAGAVNTSSFDAVNGTQLFNVAASTASVIGGDSTFDPSTGKITNPTYIIGGSTVTTIGGAIMNLDARVFSNSTDITNLQTQINEGGIGLVQQDGDTITVAHATGGNVVDFSGTAGKRKLTGLLDGDVSATSADAVNGAQLYGMANSAAQALGGDATVNGDGTISKPHYTLNGATVSSVGDALTNLDTRVAQNTTDITNLSGDILNINNVLNNINTGTGIKYFHANSTLADAQALGLESVSIGGGALAQGAGSIAMGSGAQALSDKSVALGAGATATGSNAVALGQGSVADRANSVSVGSAAQTRQITNVAAGTEDTDAVNLKQLKDAGIINGDGSTKTAVTYDTKTDDTGKTVTDYSGISLGGDGVSSTVIHNVAAGKSSSDAVNVQQMNDAISSAIVDVGPGVDPMFAANGDRNTEGATASGTHATAMGATSSASGVQSVATGFAAQSTGTNAVALGANATASGSNAVALGAGSVATEDNTVSVGSAAQQRRITNVANGTAAGDAVNVGQMTEALAQVGNQAVQSANAYTDNQFNKMNNKMNSLGAAAMAATSLIPNARAEGNFQMSAAAGTYGGAAAVAVGANYWVNDRVLVNAHVTRATGNGASTGASAGVTIGF</sequence>
<keyword evidence="10" id="KW-0998">Cell outer membrane</keyword>
<evidence type="ECO:0000256" key="10">
    <source>
        <dbReference type="ARBA" id="ARBA00023237"/>
    </source>
</evidence>
<proteinExistence type="inferred from homology"/>
<dbReference type="Pfam" id="PF03895">
    <property type="entry name" value="YadA_anchor"/>
    <property type="match status" value="1"/>
</dbReference>
<feature type="domain" description="Trimeric autotransporter adhesin YadA-like head" evidence="13">
    <location>
        <begin position="194"/>
        <end position="220"/>
    </location>
</feature>
<gene>
    <name evidence="15" type="ORF">PPGU16_35210</name>
</gene>
<evidence type="ECO:0000256" key="2">
    <source>
        <dbReference type="ARBA" id="ARBA00004442"/>
    </source>
</evidence>
<feature type="domain" description="Trimeric autotransporter adhesin YadA-like stalk" evidence="14">
    <location>
        <begin position="875"/>
        <end position="915"/>
    </location>
</feature>
<dbReference type="GO" id="GO:0015031">
    <property type="term" value="P:protein transport"/>
    <property type="evidence" value="ECO:0007669"/>
    <property type="project" value="UniProtKB-KW"/>
</dbReference>
<dbReference type="InterPro" id="IPR011049">
    <property type="entry name" value="Serralysin-like_metalloprot_C"/>
</dbReference>
<keyword evidence="7 11" id="KW-0732">Signal</keyword>
<name>A0A7I8BP36_9BURK</name>
<dbReference type="Gene3D" id="1.20.5.170">
    <property type="match status" value="1"/>
</dbReference>
<evidence type="ECO:0000256" key="3">
    <source>
        <dbReference type="ARBA" id="ARBA00005848"/>
    </source>
</evidence>
<evidence type="ECO:0000313" key="16">
    <source>
        <dbReference type="Proteomes" id="UP000510888"/>
    </source>
</evidence>
<feature type="domain" description="Trimeric autotransporter adhesin YadA-like stalk" evidence="14">
    <location>
        <begin position="642"/>
        <end position="670"/>
    </location>
</feature>
<organism evidence="15 16">
    <name type="scientific">Paraburkholderia largidicola</name>
    <dbReference type="NCBI Taxonomy" id="3014751"/>
    <lineage>
        <taxon>Bacteria</taxon>
        <taxon>Pseudomonadati</taxon>
        <taxon>Pseudomonadota</taxon>
        <taxon>Betaproteobacteria</taxon>
        <taxon>Burkholderiales</taxon>
        <taxon>Burkholderiaceae</taxon>
        <taxon>Paraburkholderia</taxon>
    </lineage>
</organism>
<keyword evidence="4" id="KW-0813">Transport</keyword>
<evidence type="ECO:0000256" key="9">
    <source>
        <dbReference type="ARBA" id="ARBA00023136"/>
    </source>
</evidence>
<feature type="domain" description="Trimeric autotransporter adhesin YadA-like stalk" evidence="14">
    <location>
        <begin position="1123"/>
        <end position="1166"/>
    </location>
</feature>
<dbReference type="Gene3D" id="2.60.40.4050">
    <property type="match status" value="1"/>
</dbReference>
<evidence type="ECO:0000259" key="13">
    <source>
        <dbReference type="Pfam" id="PF05658"/>
    </source>
</evidence>
<dbReference type="Gene3D" id="2.150.10.10">
    <property type="entry name" value="Serralysin-like metalloprotease, C-terminal"/>
    <property type="match status" value="9"/>
</dbReference>
<dbReference type="GO" id="GO:0009279">
    <property type="term" value="C:cell outer membrane"/>
    <property type="evidence" value="ECO:0007669"/>
    <property type="project" value="UniProtKB-SubCell"/>
</dbReference>
<dbReference type="InterPro" id="IPR008635">
    <property type="entry name" value="Coiled_stalk_dom"/>
</dbReference>
<evidence type="ECO:0000256" key="1">
    <source>
        <dbReference type="ARBA" id="ARBA00004241"/>
    </source>
</evidence>
<feature type="domain" description="Trimeric autotransporter adhesin YadA-like stalk" evidence="14">
    <location>
        <begin position="1498"/>
        <end position="1533"/>
    </location>
</feature>
<dbReference type="SUPFAM" id="SSF54523">
    <property type="entry name" value="Pili subunits"/>
    <property type="match status" value="1"/>
</dbReference>
<feature type="domain" description="Trimeric autotransporter adhesin YadA-like head" evidence="13">
    <location>
        <begin position="577"/>
        <end position="603"/>
    </location>
</feature>
<evidence type="ECO:0000256" key="11">
    <source>
        <dbReference type="SAM" id="SignalP"/>
    </source>
</evidence>
<evidence type="ECO:0000313" key="15">
    <source>
        <dbReference type="EMBL" id="BCF90454.1"/>
    </source>
</evidence>
<evidence type="ECO:0000259" key="14">
    <source>
        <dbReference type="Pfam" id="PF05662"/>
    </source>
</evidence>